<reference evidence="3" key="1">
    <citation type="submission" date="2024-07" db="EMBL/GenBank/DDBJ databases">
        <title>Two chromosome-level genome assemblies of Korean endemic species Abeliophyllum distichum and Forsythia ovata (Oleaceae).</title>
        <authorList>
            <person name="Jang H."/>
        </authorList>
    </citation>
    <scope>NUCLEOTIDE SEQUENCE [LARGE SCALE GENOMIC DNA]</scope>
</reference>
<gene>
    <name evidence="2" type="ORF">Adt_40012</name>
</gene>
<keyword evidence="3" id="KW-1185">Reference proteome</keyword>
<evidence type="ECO:0000313" key="2">
    <source>
        <dbReference type="EMBL" id="KAL2471876.1"/>
    </source>
</evidence>
<dbReference type="AlphaFoldDB" id="A0ABD1Q6P7"/>
<evidence type="ECO:0000313" key="3">
    <source>
        <dbReference type="Proteomes" id="UP001604336"/>
    </source>
</evidence>
<feature type="compositionally biased region" description="Basic and acidic residues" evidence="1">
    <location>
        <begin position="68"/>
        <end position="95"/>
    </location>
</feature>
<name>A0ABD1Q6P7_9LAMI</name>
<protein>
    <submittedName>
        <fullName evidence="2">Uncharacterized protein</fullName>
    </submittedName>
</protein>
<sequence length="262" mass="28936">MEISLHVFQTMYQLRKLPKKKGKDDEPRWHRCLIELGLMAMDKEKLPRPALARLSKQKPRALTASSSEEVRQKKALEDMSREGNKEAVEASKVIEVDDSSAPEGYVPLSRKRKLRAPRSGTGAPQGSVEIVDDYATCSAPPLQRTLAVNTSGEVVLEAPPRLSRKPGGAEWGPYESKRRLRELIGVPGARIPDDVLQNVPFYPSMGALGCEEVLHTQVGRVFFSWRMGRRAGGQFGFCDKSLGNADESSGRVQDTYAGVETA</sequence>
<dbReference type="EMBL" id="JBFOLK010000012">
    <property type="protein sequence ID" value="KAL2471876.1"/>
    <property type="molecule type" value="Genomic_DNA"/>
</dbReference>
<evidence type="ECO:0000256" key="1">
    <source>
        <dbReference type="SAM" id="MobiDB-lite"/>
    </source>
</evidence>
<organism evidence="2 3">
    <name type="scientific">Abeliophyllum distichum</name>
    <dbReference type="NCBI Taxonomy" id="126358"/>
    <lineage>
        <taxon>Eukaryota</taxon>
        <taxon>Viridiplantae</taxon>
        <taxon>Streptophyta</taxon>
        <taxon>Embryophyta</taxon>
        <taxon>Tracheophyta</taxon>
        <taxon>Spermatophyta</taxon>
        <taxon>Magnoliopsida</taxon>
        <taxon>eudicotyledons</taxon>
        <taxon>Gunneridae</taxon>
        <taxon>Pentapetalae</taxon>
        <taxon>asterids</taxon>
        <taxon>lamiids</taxon>
        <taxon>Lamiales</taxon>
        <taxon>Oleaceae</taxon>
        <taxon>Forsythieae</taxon>
        <taxon>Abeliophyllum</taxon>
    </lineage>
</organism>
<accession>A0ABD1Q6P7</accession>
<dbReference type="Proteomes" id="UP001604336">
    <property type="component" value="Unassembled WGS sequence"/>
</dbReference>
<feature type="region of interest" description="Disordered" evidence="1">
    <location>
        <begin position="49"/>
        <end position="125"/>
    </location>
</feature>
<comment type="caution">
    <text evidence="2">The sequence shown here is derived from an EMBL/GenBank/DDBJ whole genome shotgun (WGS) entry which is preliminary data.</text>
</comment>
<proteinExistence type="predicted"/>